<dbReference type="AlphaFoldDB" id="A0A1I7YAS6"/>
<organism evidence="1 2">
    <name type="scientific">Steinernema glaseri</name>
    <dbReference type="NCBI Taxonomy" id="37863"/>
    <lineage>
        <taxon>Eukaryota</taxon>
        <taxon>Metazoa</taxon>
        <taxon>Ecdysozoa</taxon>
        <taxon>Nematoda</taxon>
        <taxon>Chromadorea</taxon>
        <taxon>Rhabditida</taxon>
        <taxon>Tylenchina</taxon>
        <taxon>Panagrolaimomorpha</taxon>
        <taxon>Strongyloidoidea</taxon>
        <taxon>Steinernematidae</taxon>
        <taxon>Steinernema</taxon>
    </lineage>
</organism>
<evidence type="ECO:0000313" key="2">
    <source>
        <dbReference type="WBParaSite" id="L893_g14217.t1"/>
    </source>
</evidence>
<sequence length="52" mass="5655">MLALAQAPQRWLALVTPSMLDTLQCPPGHPLAKVHTLLLNLLQEQGNLDGLL</sequence>
<protein>
    <submittedName>
        <fullName evidence="2">LysR family transcriptional regulator</fullName>
    </submittedName>
</protein>
<dbReference type="WBParaSite" id="L893_g14217.t1">
    <property type="protein sequence ID" value="L893_g14217.t1"/>
    <property type="gene ID" value="L893_g14217"/>
</dbReference>
<dbReference type="Proteomes" id="UP000095287">
    <property type="component" value="Unplaced"/>
</dbReference>
<reference evidence="2" key="1">
    <citation type="submission" date="2016-11" db="UniProtKB">
        <authorList>
            <consortium name="WormBaseParasite"/>
        </authorList>
    </citation>
    <scope>IDENTIFICATION</scope>
</reference>
<keyword evidence="1" id="KW-1185">Reference proteome</keyword>
<proteinExistence type="predicted"/>
<accession>A0A1I7YAS6</accession>
<name>A0A1I7YAS6_9BILA</name>
<evidence type="ECO:0000313" key="1">
    <source>
        <dbReference type="Proteomes" id="UP000095287"/>
    </source>
</evidence>